<sequence>MPQREGRPRTSGTGRKKPKHNRCSFSNRHKLEVAKHFFSGGDMKHTMQTFCPFLSGDAKDQRRKLVYKWWYMISVLEERCQSTAVADMKYVRVPVIVTILLREAEAAIVQWINLFRKEGVPISSAMLRMKGAEIADGLGIAAFRGSWHCGRRASSDGTDSAFARTRQGQVTPEKADEAAVRFGTEVQQKMLELRVRKVFNADQTARSKYTSCLYRRPAQQPVSQQMLRGIEPLKLIYLASGWLCYDVSCKITRDLQVLLSLNHRSDLHYVHGYVRAGTSSVSTIKNSFRRAHILAPLPAREQQQEEPRLPDVGSVTEQELRLIEDTIDDILSDDELNFSDSESDNDAVAISL</sequence>
<accession>A0A329SG95</accession>
<evidence type="ECO:0000313" key="3">
    <source>
        <dbReference type="Proteomes" id="UP000251314"/>
    </source>
</evidence>
<comment type="caution">
    <text evidence="2">The sequence shown here is derived from an EMBL/GenBank/DDBJ whole genome shotgun (WGS) entry which is preliminary data.</text>
</comment>
<keyword evidence="3" id="KW-1185">Reference proteome</keyword>
<dbReference type="EMBL" id="MJFZ01000179">
    <property type="protein sequence ID" value="RAW35116.1"/>
    <property type="molecule type" value="Genomic_DNA"/>
</dbReference>
<evidence type="ECO:0008006" key="4">
    <source>
        <dbReference type="Google" id="ProtNLM"/>
    </source>
</evidence>
<gene>
    <name evidence="2" type="ORF">PC110_g8585</name>
</gene>
<evidence type="ECO:0000256" key="1">
    <source>
        <dbReference type="SAM" id="MobiDB-lite"/>
    </source>
</evidence>
<organism evidence="2 3">
    <name type="scientific">Phytophthora cactorum</name>
    <dbReference type="NCBI Taxonomy" id="29920"/>
    <lineage>
        <taxon>Eukaryota</taxon>
        <taxon>Sar</taxon>
        <taxon>Stramenopiles</taxon>
        <taxon>Oomycota</taxon>
        <taxon>Peronosporomycetes</taxon>
        <taxon>Peronosporales</taxon>
        <taxon>Peronosporaceae</taxon>
        <taxon>Phytophthora</taxon>
    </lineage>
</organism>
<protein>
    <recommendedName>
        <fullName evidence="4">HTH CENPB-type domain-containing protein</fullName>
    </recommendedName>
</protein>
<dbReference type="OrthoDB" id="120591at2759"/>
<dbReference type="Gene3D" id="1.10.10.60">
    <property type="entry name" value="Homeodomain-like"/>
    <property type="match status" value="1"/>
</dbReference>
<evidence type="ECO:0000313" key="2">
    <source>
        <dbReference type="EMBL" id="RAW35116.1"/>
    </source>
</evidence>
<proteinExistence type="predicted"/>
<dbReference type="Proteomes" id="UP000251314">
    <property type="component" value="Unassembled WGS sequence"/>
</dbReference>
<name>A0A329SG95_9STRA</name>
<dbReference type="AlphaFoldDB" id="A0A329SG95"/>
<reference evidence="2 3" key="1">
    <citation type="submission" date="2018-01" db="EMBL/GenBank/DDBJ databases">
        <title>Draft genome of the strawberry crown rot pathogen Phytophthora cactorum.</title>
        <authorList>
            <person name="Armitage A.D."/>
            <person name="Lysoe E."/>
            <person name="Nellist C.F."/>
            <person name="Harrison R.J."/>
            <person name="Brurberg M.B."/>
        </authorList>
    </citation>
    <scope>NUCLEOTIDE SEQUENCE [LARGE SCALE GENOMIC DNA]</scope>
    <source>
        <strain evidence="2 3">10300</strain>
    </source>
</reference>
<dbReference type="VEuPathDB" id="FungiDB:PC110_g8585"/>
<feature type="region of interest" description="Disordered" evidence="1">
    <location>
        <begin position="1"/>
        <end position="23"/>
    </location>
</feature>